<name>A0A067TD84_GALM3</name>
<evidence type="ECO:0000256" key="1">
    <source>
        <dbReference type="SAM" id="MobiDB-lite"/>
    </source>
</evidence>
<accession>A0A067TD84</accession>
<dbReference type="HOGENOM" id="CLU_1250757_0_0_1"/>
<reference evidence="3" key="1">
    <citation type="journal article" date="2014" name="Proc. Natl. Acad. Sci. U.S.A.">
        <title>Extensive sampling of basidiomycete genomes demonstrates inadequacy of the white-rot/brown-rot paradigm for wood decay fungi.</title>
        <authorList>
            <person name="Riley R."/>
            <person name="Salamov A.A."/>
            <person name="Brown D.W."/>
            <person name="Nagy L.G."/>
            <person name="Floudas D."/>
            <person name="Held B.W."/>
            <person name="Levasseur A."/>
            <person name="Lombard V."/>
            <person name="Morin E."/>
            <person name="Otillar R."/>
            <person name="Lindquist E.A."/>
            <person name="Sun H."/>
            <person name="LaButti K.M."/>
            <person name="Schmutz J."/>
            <person name="Jabbour D."/>
            <person name="Luo H."/>
            <person name="Baker S.E."/>
            <person name="Pisabarro A.G."/>
            <person name="Walton J.D."/>
            <person name="Blanchette R.A."/>
            <person name="Henrissat B."/>
            <person name="Martin F."/>
            <person name="Cullen D."/>
            <person name="Hibbett D.S."/>
            <person name="Grigoriev I.V."/>
        </authorList>
    </citation>
    <scope>NUCLEOTIDE SEQUENCE [LARGE SCALE GENOMIC DNA]</scope>
    <source>
        <strain evidence="3">CBS 339.88</strain>
    </source>
</reference>
<gene>
    <name evidence="2" type="ORF">GALMADRAFT_136216</name>
</gene>
<feature type="compositionally biased region" description="Low complexity" evidence="1">
    <location>
        <begin position="10"/>
        <end position="26"/>
    </location>
</feature>
<dbReference type="OrthoDB" id="10666475at2759"/>
<dbReference type="Proteomes" id="UP000027222">
    <property type="component" value="Unassembled WGS sequence"/>
</dbReference>
<feature type="compositionally biased region" description="Basic and acidic residues" evidence="1">
    <location>
        <begin position="64"/>
        <end position="88"/>
    </location>
</feature>
<organism evidence="2 3">
    <name type="scientific">Galerina marginata (strain CBS 339.88)</name>
    <dbReference type="NCBI Taxonomy" id="685588"/>
    <lineage>
        <taxon>Eukaryota</taxon>
        <taxon>Fungi</taxon>
        <taxon>Dikarya</taxon>
        <taxon>Basidiomycota</taxon>
        <taxon>Agaricomycotina</taxon>
        <taxon>Agaricomycetes</taxon>
        <taxon>Agaricomycetidae</taxon>
        <taxon>Agaricales</taxon>
        <taxon>Agaricineae</taxon>
        <taxon>Strophariaceae</taxon>
        <taxon>Galerina</taxon>
    </lineage>
</organism>
<proteinExistence type="predicted"/>
<evidence type="ECO:0000313" key="2">
    <source>
        <dbReference type="EMBL" id="KDR81175.1"/>
    </source>
</evidence>
<evidence type="ECO:0000313" key="3">
    <source>
        <dbReference type="Proteomes" id="UP000027222"/>
    </source>
</evidence>
<dbReference type="EMBL" id="KL142371">
    <property type="protein sequence ID" value="KDR81175.1"/>
    <property type="molecule type" value="Genomic_DNA"/>
</dbReference>
<feature type="compositionally biased region" description="Polar residues" evidence="1">
    <location>
        <begin position="44"/>
        <end position="60"/>
    </location>
</feature>
<protein>
    <submittedName>
        <fullName evidence="2">Uncharacterized protein</fullName>
    </submittedName>
</protein>
<feature type="compositionally biased region" description="Basic and acidic residues" evidence="1">
    <location>
        <begin position="138"/>
        <end position="150"/>
    </location>
</feature>
<sequence length="221" mass="24320">MSHIPCRKTSVPSSSKPKPSSSPSVSATCRPAAKNRNGGEKLPQRSSQPYQLFRSTSAASVSPAERRERLTNESDQSVRPKPWDDYSPRRSGGHPYLRDGKRSSGGGDVSIQKKSYRGSDGEDGGCPPWTVGRQSSAGDRRSESKVESTRFTRSGRLCSKVKLYPGEAVDEPEYDDRERPEILGGHIAQFDTPYMPGSSSMNHARCLAWLRDIPPESPRNP</sequence>
<dbReference type="AlphaFoldDB" id="A0A067TD84"/>
<feature type="region of interest" description="Disordered" evidence="1">
    <location>
        <begin position="1"/>
        <end position="152"/>
    </location>
</feature>
<keyword evidence="3" id="KW-1185">Reference proteome</keyword>